<dbReference type="EMBL" id="AK376119">
    <property type="protein sequence ID" value="BAK07314.1"/>
    <property type="molecule type" value="mRNA"/>
</dbReference>
<feature type="region of interest" description="Disordered" evidence="1">
    <location>
        <begin position="22"/>
        <end position="75"/>
    </location>
</feature>
<dbReference type="KEGG" id="hvg:123404711"/>
<sequence length="202" mass="21667">MSPPPLLLGGSDRSDLGALRLVGEKVESESPAEGERRLGEERARAAAAAQCRSASPEGHHTRQGKVEAPAAAAAPPRRRRELVALLLTGFLASTRVPNARPPQPLDAVHLMNAGGFWCWQCESYGLGCCSAHVLESVFAVVTCGITIIILWTSSTDKNSRFHHDPWSQILLKLIKFDIQKGTALLSGSGCWFLATMVAGTRA</sequence>
<proteinExistence type="evidence at transcript level"/>
<reference evidence="2" key="1">
    <citation type="journal article" date="2011" name="Plant Physiol.">
        <title>Comprehensive sequence analysis of 24,783 barley full-length cDNAs derived from 12 clone libraries.</title>
        <authorList>
            <person name="Matsumoto T."/>
            <person name="Tanaka T."/>
            <person name="Sakai H."/>
            <person name="Amano N."/>
            <person name="Kanamori H."/>
            <person name="Kurita K."/>
            <person name="Kikuta A."/>
            <person name="Kamiya K."/>
            <person name="Yamamoto M."/>
            <person name="Ikawa H."/>
            <person name="Fujii N."/>
            <person name="Hori K."/>
            <person name="Itoh T."/>
            <person name="Sato K."/>
        </authorList>
    </citation>
    <scope>NUCLEOTIDE SEQUENCE</scope>
    <source>
        <tissue evidence="2">Flower</tissue>
    </source>
</reference>
<accession>F2EIZ2</accession>
<dbReference type="AlphaFoldDB" id="F2EIZ2"/>
<protein>
    <submittedName>
        <fullName evidence="2">Predicted protein</fullName>
    </submittedName>
</protein>
<name>F2EIZ2_HORVV</name>
<feature type="compositionally biased region" description="Basic and acidic residues" evidence="1">
    <location>
        <begin position="22"/>
        <end position="44"/>
    </location>
</feature>
<dbReference type="RefSeq" id="XP_044954591.1">
    <property type="nucleotide sequence ID" value="XM_045098656.1"/>
</dbReference>
<organism evidence="2">
    <name type="scientific">Hordeum vulgare subsp. vulgare</name>
    <name type="common">Domesticated barley</name>
    <dbReference type="NCBI Taxonomy" id="112509"/>
    <lineage>
        <taxon>Eukaryota</taxon>
        <taxon>Viridiplantae</taxon>
        <taxon>Streptophyta</taxon>
        <taxon>Embryophyta</taxon>
        <taxon>Tracheophyta</taxon>
        <taxon>Spermatophyta</taxon>
        <taxon>Magnoliopsida</taxon>
        <taxon>Liliopsida</taxon>
        <taxon>Poales</taxon>
        <taxon>Poaceae</taxon>
        <taxon>BOP clade</taxon>
        <taxon>Pooideae</taxon>
        <taxon>Triticodae</taxon>
        <taxon>Triticeae</taxon>
        <taxon>Hordeinae</taxon>
        <taxon>Hordeum</taxon>
    </lineage>
</organism>
<feature type="compositionally biased region" description="Low complexity" evidence="1">
    <location>
        <begin position="66"/>
        <end position="75"/>
    </location>
</feature>
<dbReference type="GeneID" id="123404711"/>
<evidence type="ECO:0000313" key="2">
    <source>
        <dbReference type="EMBL" id="BAK07314.1"/>
    </source>
</evidence>
<evidence type="ECO:0000256" key="1">
    <source>
        <dbReference type="SAM" id="MobiDB-lite"/>
    </source>
</evidence>